<dbReference type="AlphaFoldDB" id="A0AAW6UWV8"/>
<evidence type="ECO:0000313" key="1">
    <source>
        <dbReference type="EMBL" id="MDK1683740.1"/>
    </source>
</evidence>
<organism evidence="1 2">
    <name type="scientific">Acinetobacter terrestris</name>
    <dbReference type="NCBI Taxonomy" id="2529843"/>
    <lineage>
        <taxon>Bacteria</taxon>
        <taxon>Pseudomonadati</taxon>
        <taxon>Pseudomonadota</taxon>
        <taxon>Gammaproteobacteria</taxon>
        <taxon>Moraxellales</taxon>
        <taxon>Moraxellaceae</taxon>
        <taxon>Acinetobacter</taxon>
        <taxon>Acinetobacter Taxon 24</taxon>
    </lineage>
</organism>
<dbReference type="EMBL" id="JASKNE010000001">
    <property type="protein sequence ID" value="MDK1683740.1"/>
    <property type="molecule type" value="Genomic_DNA"/>
</dbReference>
<evidence type="ECO:0000313" key="2">
    <source>
        <dbReference type="Proteomes" id="UP001241935"/>
    </source>
</evidence>
<reference evidence="1" key="1">
    <citation type="submission" date="2023-04" db="EMBL/GenBank/DDBJ databases">
        <title>The environmental microbiomes in feedlot watering bowls are a reservoir of florfenicol resistance for bovine respiratory disease pathogens.</title>
        <authorList>
            <person name="Kos D.W."/>
            <person name="Ruzzini A.C."/>
            <person name="Schreiner B."/>
            <person name="Jelinski M.D."/>
        </authorList>
    </citation>
    <scope>NUCLEOTIDE SEQUENCE</scope>
    <source>
        <strain evidence="1">WB3</strain>
    </source>
</reference>
<comment type="caution">
    <text evidence="1">The sequence shown here is derived from an EMBL/GenBank/DDBJ whole genome shotgun (WGS) entry which is preliminary data.</text>
</comment>
<dbReference type="RefSeq" id="WP_284066918.1">
    <property type="nucleotide sequence ID" value="NZ_JASKNE010000001.1"/>
</dbReference>
<gene>
    <name evidence="1" type="ORF">QOR41_07765</name>
</gene>
<accession>A0AAW6UWV8</accession>
<sequence>MQDTTINEFVNRSEAFSIATLIYARLRRVTGRVIDVTYLMQNQDYAKHVINLALSANDSELQRQAERLSSLMVCDLEPDQMKMKEEIAEIYESEVTEEEIYRAQVSHHYIGALR</sequence>
<name>A0AAW6UWV8_9GAMM</name>
<protein>
    <submittedName>
        <fullName evidence="1">Uncharacterized protein</fullName>
    </submittedName>
</protein>
<dbReference type="Proteomes" id="UP001241935">
    <property type="component" value="Unassembled WGS sequence"/>
</dbReference>
<proteinExistence type="predicted"/>